<evidence type="ECO:0000313" key="2">
    <source>
        <dbReference type="EMBL" id="AJH00088.1"/>
    </source>
</evidence>
<sequence>MGIQVLIACIATIAVVIFQVVFTMWESNPYKKIYYKLLLELSKSPNDPELKEIAIEAGNQYYSRIKSYSIGSFRGAVASARVKTLIGPIDEKILFDDMTRIAKVDGN</sequence>
<evidence type="ECO:0000256" key="1">
    <source>
        <dbReference type="SAM" id="Phobius"/>
    </source>
</evidence>
<dbReference type="Proteomes" id="UP000031866">
    <property type="component" value="Chromosome"/>
</dbReference>
<name>A0A0B5QQ18_CLOBE</name>
<dbReference type="KEGG" id="cbei:LF65_03531"/>
<organism evidence="2 3">
    <name type="scientific">Clostridium beijerinckii</name>
    <name type="common">Clostridium MP</name>
    <dbReference type="NCBI Taxonomy" id="1520"/>
    <lineage>
        <taxon>Bacteria</taxon>
        <taxon>Bacillati</taxon>
        <taxon>Bacillota</taxon>
        <taxon>Clostridia</taxon>
        <taxon>Eubacteriales</taxon>
        <taxon>Clostridiaceae</taxon>
        <taxon>Clostridium</taxon>
    </lineage>
</organism>
<keyword evidence="1" id="KW-1133">Transmembrane helix</keyword>
<dbReference type="EMBL" id="CP010086">
    <property type="protein sequence ID" value="AJH00088.1"/>
    <property type="molecule type" value="Genomic_DNA"/>
</dbReference>
<reference evidence="3" key="1">
    <citation type="submission" date="2014-12" db="EMBL/GenBank/DDBJ databases">
        <title>Genome sequence of Clostridium beijerinckii strain 59B.</title>
        <authorList>
            <person name="Little G.T."/>
            <person name="Minton N.P."/>
        </authorList>
    </citation>
    <scope>NUCLEOTIDE SEQUENCE [LARGE SCALE GENOMIC DNA]</scope>
    <source>
        <strain evidence="3">59B</strain>
    </source>
</reference>
<dbReference type="STRING" id="1520.LF65_03531"/>
<dbReference type="OrthoDB" id="1910791at2"/>
<proteinExistence type="predicted"/>
<evidence type="ECO:0000313" key="3">
    <source>
        <dbReference type="Proteomes" id="UP000031866"/>
    </source>
</evidence>
<dbReference type="AlphaFoldDB" id="A0A0B5QQ18"/>
<dbReference type="RefSeq" id="WP_041897642.1">
    <property type="nucleotide sequence ID" value="NZ_CP010086.2"/>
</dbReference>
<keyword evidence="1" id="KW-0812">Transmembrane</keyword>
<feature type="transmembrane region" description="Helical" evidence="1">
    <location>
        <begin position="5"/>
        <end position="25"/>
    </location>
</feature>
<gene>
    <name evidence="2" type="ORF">LF65_03531</name>
</gene>
<accession>A0A0B5QQ18</accession>
<keyword evidence="1" id="KW-0472">Membrane</keyword>
<protein>
    <submittedName>
        <fullName evidence="2">Uncharacterized protein</fullName>
    </submittedName>
</protein>